<dbReference type="InterPro" id="IPR051481">
    <property type="entry name" value="BTB-POZ/Galectin-3-binding"/>
</dbReference>
<feature type="domain" description="BTB" evidence="2">
    <location>
        <begin position="77"/>
        <end position="389"/>
    </location>
</feature>
<dbReference type="PANTHER" id="PTHR24410:SF46">
    <property type="entry name" value="SERINE-ENRICHED PROTEIN"/>
    <property type="match status" value="1"/>
</dbReference>
<evidence type="ECO:0000313" key="3">
    <source>
        <dbReference type="EMBL" id="OTF83653.1"/>
    </source>
</evidence>
<keyword evidence="4" id="KW-1185">Reference proteome</keyword>
<evidence type="ECO:0000313" key="4">
    <source>
        <dbReference type="Proteomes" id="UP000194236"/>
    </source>
</evidence>
<dbReference type="EMBL" id="MUJZ01002696">
    <property type="protein sequence ID" value="OTF83653.1"/>
    <property type="molecule type" value="Genomic_DNA"/>
</dbReference>
<feature type="compositionally biased region" description="Low complexity" evidence="1">
    <location>
        <begin position="145"/>
        <end position="185"/>
    </location>
</feature>
<gene>
    <name evidence="3" type="ORF">BLA29_002847</name>
</gene>
<feature type="region of interest" description="Disordered" evidence="1">
    <location>
        <begin position="145"/>
        <end position="222"/>
    </location>
</feature>
<dbReference type="AlphaFoldDB" id="A0A1Y3BV27"/>
<dbReference type="PANTHER" id="PTHR24410">
    <property type="entry name" value="HL07962P-RELATED"/>
    <property type="match status" value="1"/>
</dbReference>
<organism evidence="3 4">
    <name type="scientific">Euroglyphus maynei</name>
    <name type="common">Mayne's house dust mite</name>
    <dbReference type="NCBI Taxonomy" id="6958"/>
    <lineage>
        <taxon>Eukaryota</taxon>
        <taxon>Metazoa</taxon>
        <taxon>Ecdysozoa</taxon>
        <taxon>Arthropoda</taxon>
        <taxon>Chelicerata</taxon>
        <taxon>Arachnida</taxon>
        <taxon>Acari</taxon>
        <taxon>Acariformes</taxon>
        <taxon>Sarcoptiformes</taxon>
        <taxon>Astigmata</taxon>
        <taxon>Psoroptidia</taxon>
        <taxon>Analgoidea</taxon>
        <taxon>Pyroglyphidae</taxon>
        <taxon>Pyroglyphinae</taxon>
        <taxon>Euroglyphus</taxon>
    </lineage>
</organism>
<dbReference type="SMART" id="SM00225">
    <property type="entry name" value="BTB"/>
    <property type="match status" value="1"/>
</dbReference>
<sequence>MQDRTRSQMMEDIVNNLANHLATGQIPKPYRRGSWRPIGHMRPSSPLLDSVRDLFEGYDQIAKDFANAFHGNAKLLCDVVFNVIGSANGQPISNNGAAMMLGHTDPVSSNVSGVRRIYAVRAILAIRSRVFLEMLYGFAPPGQSGQLLSQQQNTDMNNTSSTTSGKESRRNSSGKSSGSSSKRSSITAETKNMIAQLPKIIAPNHKDKESKEKDSRKASTVSTISANAYSTASNSSNYSTMSATTQIKTPTYLTVPGSSGSSGNVFKNAFNRLVSGSWSGWGSKGGRNESMKRWQSESFYAKMDQNVGVEVPGISMCADVAKIDPNKLAQTEFTIIEFDGDTFQLLIEYLHSGSCPLTCDTVPGLICAAEHFDLPDLLQACVHHTKTHLRLALVPRMLCQLENYYWRYTSASQLVNTILTYVDPRASRLFQRPEYLILSESMLTTIISRRTLLISETMKFQVMLQWSLFKVTKGHYIGLERPATLTNSESQELQVIMNRLTRDLKLAKIPAQDLIKIVLPSKTINHDRILNTLLTQASQSVR</sequence>
<reference evidence="3 4" key="1">
    <citation type="submission" date="2017-03" db="EMBL/GenBank/DDBJ databases">
        <title>Genome Survey of Euroglyphus maynei.</title>
        <authorList>
            <person name="Arlian L.G."/>
            <person name="Morgan M.S."/>
            <person name="Rider S.D."/>
        </authorList>
    </citation>
    <scope>NUCLEOTIDE SEQUENCE [LARGE SCALE GENOMIC DNA]</scope>
    <source>
        <strain evidence="3">Arlian Lab</strain>
        <tissue evidence="3">Whole body</tissue>
    </source>
</reference>
<evidence type="ECO:0000259" key="2">
    <source>
        <dbReference type="SMART" id="SM00225"/>
    </source>
</evidence>
<dbReference type="InterPro" id="IPR011333">
    <property type="entry name" value="SKP1/BTB/POZ_sf"/>
</dbReference>
<feature type="compositionally biased region" description="Basic and acidic residues" evidence="1">
    <location>
        <begin position="204"/>
        <end position="217"/>
    </location>
</feature>
<name>A0A1Y3BV27_EURMA</name>
<protein>
    <recommendedName>
        <fullName evidence="2">BTB domain-containing protein</fullName>
    </recommendedName>
</protein>
<accession>A0A1Y3BV27</accession>
<dbReference type="OrthoDB" id="2499658at2759"/>
<comment type="caution">
    <text evidence="3">The sequence shown here is derived from an EMBL/GenBank/DDBJ whole genome shotgun (WGS) entry which is preliminary data.</text>
</comment>
<dbReference type="Pfam" id="PF00651">
    <property type="entry name" value="BTB"/>
    <property type="match status" value="1"/>
</dbReference>
<evidence type="ECO:0000256" key="1">
    <source>
        <dbReference type="SAM" id="MobiDB-lite"/>
    </source>
</evidence>
<dbReference type="InterPro" id="IPR000210">
    <property type="entry name" value="BTB/POZ_dom"/>
</dbReference>
<proteinExistence type="predicted"/>
<dbReference type="Gene3D" id="3.30.710.10">
    <property type="entry name" value="Potassium Channel Kv1.1, Chain A"/>
    <property type="match status" value="1"/>
</dbReference>
<dbReference type="SUPFAM" id="SSF54695">
    <property type="entry name" value="POZ domain"/>
    <property type="match status" value="1"/>
</dbReference>
<dbReference type="Proteomes" id="UP000194236">
    <property type="component" value="Unassembled WGS sequence"/>
</dbReference>